<feature type="non-terminal residue" evidence="1">
    <location>
        <position position="64"/>
    </location>
</feature>
<protein>
    <submittedName>
        <fullName evidence="1">Uncharacterized protein</fullName>
    </submittedName>
</protein>
<evidence type="ECO:0000313" key="2">
    <source>
        <dbReference type="Proteomes" id="UP000823775"/>
    </source>
</evidence>
<keyword evidence="2" id="KW-1185">Reference proteome</keyword>
<proteinExistence type="predicted"/>
<accession>A0ABS8WF02</accession>
<dbReference type="Proteomes" id="UP000823775">
    <property type="component" value="Unassembled WGS sequence"/>
</dbReference>
<organism evidence="1 2">
    <name type="scientific">Datura stramonium</name>
    <name type="common">Jimsonweed</name>
    <name type="synonym">Common thornapple</name>
    <dbReference type="NCBI Taxonomy" id="4076"/>
    <lineage>
        <taxon>Eukaryota</taxon>
        <taxon>Viridiplantae</taxon>
        <taxon>Streptophyta</taxon>
        <taxon>Embryophyta</taxon>
        <taxon>Tracheophyta</taxon>
        <taxon>Spermatophyta</taxon>
        <taxon>Magnoliopsida</taxon>
        <taxon>eudicotyledons</taxon>
        <taxon>Gunneridae</taxon>
        <taxon>Pentapetalae</taxon>
        <taxon>asterids</taxon>
        <taxon>lamiids</taxon>
        <taxon>Solanales</taxon>
        <taxon>Solanaceae</taxon>
        <taxon>Solanoideae</taxon>
        <taxon>Datureae</taxon>
        <taxon>Datura</taxon>
    </lineage>
</organism>
<evidence type="ECO:0000313" key="1">
    <source>
        <dbReference type="EMBL" id="MCE3049386.1"/>
    </source>
</evidence>
<gene>
    <name evidence="1" type="ORF">HAX54_044735</name>
</gene>
<dbReference type="EMBL" id="JACEIK010006857">
    <property type="protein sequence ID" value="MCE3049386.1"/>
    <property type="molecule type" value="Genomic_DNA"/>
</dbReference>
<name>A0ABS8WF02_DATST</name>
<sequence>MNFNTWMHYHAQGTRPSAQQAGAVRQHHAGYARRKAQQRWHNARRNTGHLQCVGRRAVARARQR</sequence>
<comment type="caution">
    <text evidence="1">The sequence shown here is derived from an EMBL/GenBank/DDBJ whole genome shotgun (WGS) entry which is preliminary data.</text>
</comment>
<reference evidence="1 2" key="1">
    <citation type="journal article" date="2021" name="BMC Genomics">
        <title>Datura genome reveals duplications of psychoactive alkaloid biosynthetic genes and high mutation rate following tissue culture.</title>
        <authorList>
            <person name="Rajewski A."/>
            <person name="Carter-House D."/>
            <person name="Stajich J."/>
            <person name="Litt A."/>
        </authorList>
    </citation>
    <scope>NUCLEOTIDE SEQUENCE [LARGE SCALE GENOMIC DNA]</scope>
    <source>
        <strain evidence="1">AR-01</strain>
    </source>
</reference>